<dbReference type="PRINTS" id="PR00625">
    <property type="entry name" value="JDOMAIN"/>
</dbReference>
<dbReference type="PANTHER" id="PTHR43096">
    <property type="entry name" value="DNAJ HOMOLOG 1, MITOCHONDRIAL-RELATED"/>
    <property type="match status" value="1"/>
</dbReference>
<dbReference type="InterPro" id="IPR001305">
    <property type="entry name" value="HSP_DnaJ_Cys-rich_dom"/>
</dbReference>
<dbReference type="SMART" id="SM00271">
    <property type="entry name" value="DnaJ"/>
    <property type="match status" value="1"/>
</dbReference>
<evidence type="ECO:0000259" key="8">
    <source>
        <dbReference type="PROSITE" id="PS50076"/>
    </source>
</evidence>
<keyword evidence="7" id="KW-1133">Transmembrane helix</keyword>
<comment type="caution">
    <text evidence="10">The sequence shown here is derived from an EMBL/GenBank/DDBJ whole genome shotgun (WGS) entry which is preliminary data.</text>
</comment>
<dbReference type="RefSeq" id="WP_258499457.1">
    <property type="nucleotide sequence ID" value="NZ_JANSKA010000005.1"/>
</dbReference>
<dbReference type="CDD" id="cd10719">
    <property type="entry name" value="DnaJ_zf"/>
    <property type="match status" value="1"/>
</dbReference>
<sequence length="371" mass="39060">MASMNDKDYYAILGVEKGASTEDIRKAFQQKARKLHPDVNKAPDAEEKFKEVSEAYAVLSDPEKRSRYDAMRSGSPFAGATGSAGSPYAGGYGGGDPFGWGFPFGSNGYTRRASARGRSRSYNPRVGADVVFDLTLDAATAENGAKRGVTYQRYAACEVCHGKGSVQAEHSETCPTCHGTGRISVDLSGIFGFGVMDMECPECEGTGRVVVDPCDVCGGSGRVLTASEVVVNVPAGTHDGDLVRVKGMGNAGTNGSAAGDFVCRIVVPEERLNPYQASGFRVLGFDLPFLVFGALSNSLAGLLVFIFVIAAVGVAFIVRGGGLKTNSRWWRDALASLGNGAANGLLIALLMVSMFSCTAAGPGVRYYGFLW</sequence>
<dbReference type="PANTHER" id="PTHR43096:SF52">
    <property type="entry name" value="DNAJ HOMOLOG 1, MITOCHONDRIAL-RELATED"/>
    <property type="match status" value="1"/>
</dbReference>
<feature type="domain" description="J" evidence="8">
    <location>
        <begin position="8"/>
        <end position="72"/>
    </location>
</feature>
<accession>A0ABT1ZA23</accession>
<name>A0ABT1ZA23_9ACTN</name>
<proteinExistence type="predicted"/>
<reference evidence="10 11" key="1">
    <citation type="submission" date="2022-08" db="EMBL/GenBank/DDBJ databases">
        <title>Tractidigestivibacter montrealensis type strain KD21.</title>
        <authorList>
            <person name="Diop K."/>
            <person name="Richard C."/>
            <person name="Routy B."/>
        </authorList>
    </citation>
    <scope>NUCLEOTIDE SEQUENCE [LARGE SCALE GENOMIC DNA]</scope>
    <source>
        <strain evidence="10 11">KD21</strain>
    </source>
</reference>
<dbReference type="InterPro" id="IPR002939">
    <property type="entry name" value="DnaJ_C"/>
</dbReference>
<keyword evidence="7" id="KW-0812">Transmembrane</keyword>
<keyword evidence="2" id="KW-0677">Repeat</keyword>
<dbReference type="PROSITE" id="PS00636">
    <property type="entry name" value="DNAJ_1"/>
    <property type="match status" value="1"/>
</dbReference>
<dbReference type="SUPFAM" id="SSF49493">
    <property type="entry name" value="HSP40/DnaJ peptide-binding domain"/>
    <property type="match status" value="1"/>
</dbReference>
<organism evidence="10 11">
    <name type="scientific">Tractidigestivibacter montrealensis</name>
    <dbReference type="NCBI Taxonomy" id="2972466"/>
    <lineage>
        <taxon>Bacteria</taxon>
        <taxon>Bacillati</taxon>
        <taxon>Actinomycetota</taxon>
        <taxon>Coriobacteriia</taxon>
        <taxon>Coriobacteriales</taxon>
        <taxon>Atopobiaceae</taxon>
        <taxon>Tractidigestivibacter</taxon>
    </lineage>
</organism>
<dbReference type="Gene3D" id="2.60.260.20">
    <property type="entry name" value="Urease metallochaperone UreE, N-terminal domain"/>
    <property type="match status" value="1"/>
</dbReference>
<keyword evidence="7" id="KW-0472">Membrane</keyword>
<dbReference type="InterPro" id="IPR018253">
    <property type="entry name" value="DnaJ_domain_CS"/>
</dbReference>
<keyword evidence="3 6" id="KW-0863">Zinc-finger</keyword>
<keyword evidence="4 6" id="KW-0862">Zinc</keyword>
<dbReference type="Proteomes" id="UP001204320">
    <property type="component" value="Unassembled WGS sequence"/>
</dbReference>
<evidence type="ECO:0000256" key="7">
    <source>
        <dbReference type="SAM" id="Phobius"/>
    </source>
</evidence>
<dbReference type="SUPFAM" id="SSF46565">
    <property type="entry name" value="Chaperone J-domain"/>
    <property type="match status" value="1"/>
</dbReference>
<dbReference type="EMBL" id="JANSKA010000005">
    <property type="protein sequence ID" value="MCR9037023.1"/>
    <property type="molecule type" value="Genomic_DNA"/>
</dbReference>
<dbReference type="SUPFAM" id="SSF57938">
    <property type="entry name" value="DnaJ/Hsp40 cysteine-rich domain"/>
    <property type="match status" value="1"/>
</dbReference>
<dbReference type="InterPro" id="IPR036410">
    <property type="entry name" value="HSP_DnaJ_Cys-rich_dom_sf"/>
</dbReference>
<dbReference type="Pfam" id="PF00684">
    <property type="entry name" value="DnaJ_CXXCXGXG"/>
    <property type="match status" value="1"/>
</dbReference>
<dbReference type="CDD" id="cd06257">
    <property type="entry name" value="DnaJ"/>
    <property type="match status" value="1"/>
</dbReference>
<evidence type="ECO:0000256" key="4">
    <source>
        <dbReference type="ARBA" id="ARBA00022833"/>
    </source>
</evidence>
<feature type="zinc finger region" description="CR-type" evidence="6">
    <location>
        <begin position="144"/>
        <end position="226"/>
    </location>
</feature>
<dbReference type="Gene3D" id="1.10.287.110">
    <property type="entry name" value="DnaJ domain"/>
    <property type="match status" value="1"/>
</dbReference>
<evidence type="ECO:0000256" key="1">
    <source>
        <dbReference type="ARBA" id="ARBA00022723"/>
    </source>
</evidence>
<evidence type="ECO:0000256" key="5">
    <source>
        <dbReference type="ARBA" id="ARBA00023186"/>
    </source>
</evidence>
<dbReference type="InterPro" id="IPR008971">
    <property type="entry name" value="HSP40/DnaJ_pept-bd"/>
</dbReference>
<dbReference type="InterPro" id="IPR036869">
    <property type="entry name" value="J_dom_sf"/>
</dbReference>
<protein>
    <submittedName>
        <fullName evidence="10">DnaJ domain-containing protein</fullName>
    </submittedName>
</protein>
<feature type="transmembrane region" description="Helical" evidence="7">
    <location>
        <begin position="340"/>
        <end position="361"/>
    </location>
</feature>
<evidence type="ECO:0000256" key="2">
    <source>
        <dbReference type="ARBA" id="ARBA00022737"/>
    </source>
</evidence>
<keyword evidence="5" id="KW-0143">Chaperone</keyword>
<feature type="domain" description="CR-type" evidence="9">
    <location>
        <begin position="144"/>
        <end position="226"/>
    </location>
</feature>
<dbReference type="Pfam" id="PF00226">
    <property type="entry name" value="DnaJ"/>
    <property type="match status" value="1"/>
</dbReference>
<evidence type="ECO:0000259" key="9">
    <source>
        <dbReference type="PROSITE" id="PS51188"/>
    </source>
</evidence>
<keyword evidence="1 6" id="KW-0479">Metal-binding</keyword>
<evidence type="ECO:0000313" key="11">
    <source>
        <dbReference type="Proteomes" id="UP001204320"/>
    </source>
</evidence>
<dbReference type="InterPro" id="IPR001623">
    <property type="entry name" value="DnaJ_domain"/>
</dbReference>
<keyword evidence="11" id="KW-1185">Reference proteome</keyword>
<dbReference type="PROSITE" id="PS51188">
    <property type="entry name" value="ZF_CR"/>
    <property type="match status" value="1"/>
</dbReference>
<gene>
    <name evidence="10" type="ORF">NVS32_08705</name>
</gene>
<feature type="transmembrane region" description="Helical" evidence="7">
    <location>
        <begin position="299"/>
        <end position="319"/>
    </location>
</feature>
<dbReference type="PROSITE" id="PS50076">
    <property type="entry name" value="DNAJ_2"/>
    <property type="match status" value="1"/>
</dbReference>
<evidence type="ECO:0000256" key="6">
    <source>
        <dbReference type="PROSITE-ProRule" id="PRU00546"/>
    </source>
</evidence>
<evidence type="ECO:0000313" key="10">
    <source>
        <dbReference type="EMBL" id="MCR9037023.1"/>
    </source>
</evidence>
<dbReference type="Pfam" id="PF01556">
    <property type="entry name" value="DnaJ_C"/>
    <property type="match status" value="1"/>
</dbReference>
<dbReference type="Gene3D" id="6.20.20.10">
    <property type="match status" value="2"/>
</dbReference>
<evidence type="ECO:0000256" key="3">
    <source>
        <dbReference type="ARBA" id="ARBA00022771"/>
    </source>
</evidence>